<gene>
    <name evidence="1" type="ORF">OUO13_12145</name>
</gene>
<dbReference type="InterPro" id="IPR032314">
    <property type="entry name" value="DUF4845"/>
</dbReference>
<dbReference type="Pfam" id="PF16137">
    <property type="entry name" value="DUF4845"/>
    <property type="match status" value="1"/>
</dbReference>
<dbReference type="EMBL" id="JAPNOA010000029">
    <property type="protein sequence ID" value="MCY0965941.1"/>
    <property type="molecule type" value="Genomic_DNA"/>
</dbReference>
<evidence type="ECO:0000313" key="1">
    <source>
        <dbReference type="EMBL" id="MCY0965941.1"/>
    </source>
</evidence>
<dbReference type="Proteomes" id="UP001150830">
    <property type="component" value="Unassembled WGS sequence"/>
</dbReference>
<proteinExistence type="predicted"/>
<dbReference type="RefSeq" id="WP_283174151.1">
    <property type="nucleotide sequence ID" value="NZ_JAPNOA010000029.1"/>
</dbReference>
<evidence type="ECO:0000313" key="2">
    <source>
        <dbReference type="Proteomes" id="UP001150830"/>
    </source>
</evidence>
<organism evidence="1 2">
    <name type="scientific">Parathalassolituus penaei</name>
    <dbReference type="NCBI Taxonomy" id="2997323"/>
    <lineage>
        <taxon>Bacteria</taxon>
        <taxon>Pseudomonadati</taxon>
        <taxon>Pseudomonadota</taxon>
        <taxon>Gammaproteobacteria</taxon>
        <taxon>Oceanospirillales</taxon>
        <taxon>Oceanospirillaceae</taxon>
        <taxon>Parathalassolituus</taxon>
    </lineage>
</organism>
<sequence>MKKQGGMSFLAMLLAMLIGGMAIKAALALGPMYYDDMLLKKIFENLHETSRINEKTSPKDFKRILEERMDANNIDYIPLDTMVFSKGPGVLRVDFEYQISAQFIGAIEFTTSFAHHEEYQ</sequence>
<name>A0A9X3EKF0_9GAMM</name>
<reference evidence="1" key="1">
    <citation type="submission" date="2022-11" db="EMBL/GenBank/DDBJ databases">
        <title>Parathalassolutuus dongxingensis gen. nov., sp. nov., a novel member of family Oceanospirillaceae isolated from a coastal shrimp pond in Guangxi, China.</title>
        <authorList>
            <person name="Chen H."/>
        </authorList>
    </citation>
    <scope>NUCLEOTIDE SEQUENCE</scope>
    <source>
        <strain evidence="1">G-43</strain>
    </source>
</reference>
<accession>A0A9X3EKF0</accession>
<dbReference type="AlphaFoldDB" id="A0A9X3EKF0"/>
<protein>
    <submittedName>
        <fullName evidence="1">DUF4845 domain-containing protein</fullName>
    </submittedName>
</protein>
<comment type="caution">
    <text evidence="1">The sequence shown here is derived from an EMBL/GenBank/DDBJ whole genome shotgun (WGS) entry which is preliminary data.</text>
</comment>
<keyword evidence="2" id="KW-1185">Reference proteome</keyword>